<evidence type="ECO:0000259" key="1">
    <source>
        <dbReference type="Pfam" id="PF13612"/>
    </source>
</evidence>
<evidence type="ECO:0000313" key="3">
    <source>
        <dbReference type="Proteomes" id="UP000481739"/>
    </source>
</evidence>
<dbReference type="Pfam" id="PF13612">
    <property type="entry name" value="DDE_Tnp_1_3"/>
    <property type="match status" value="1"/>
</dbReference>
<reference evidence="2 3" key="1">
    <citation type="journal article" date="2019" name="Nature">
        <title>A new antibiotic selectively kills Gram-negative pathogens.</title>
        <authorList>
            <person name="Imai Y."/>
            <person name="Meyer K.J."/>
            <person name="Iinishi A."/>
            <person name="Favre-Godal Q."/>
            <person name="Green R."/>
            <person name="Manuse S."/>
            <person name="Caboni M."/>
            <person name="Mori M."/>
            <person name="Niles S."/>
            <person name="Ghiglieri M."/>
            <person name="Honrao C."/>
            <person name="Ma X."/>
            <person name="Guo J.J."/>
            <person name="Makriyannis A."/>
            <person name="Linares-Otoya L."/>
            <person name="Boehringer N."/>
            <person name="Wuisan Z.G."/>
            <person name="Kaur H."/>
            <person name="Wu R."/>
            <person name="Mateus A."/>
            <person name="Typas A."/>
            <person name="Savitski M.M."/>
            <person name="Espinoza J.L."/>
            <person name="O'Rourke A."/>
            <person name="Nelson K.E."/>
            <person name="Hiller S."/>
            <person name="Noinaj N."/>
            <person name="Schaeberle T.F."/>
            <person name="D'Onofrio A."/>
            <person name="Lewis K."/>
        </authorList>
    </citation>
    <scope>NUCLEOTIDE SEQUENCE [LARGE SCALE GENOMIC DNA]</scope>
    <source>
        <strain evidence="2 3">HGB 1456</strain>
    </source>
</reference>
<dbReference type="InterPro" id="IPR025668">
    <property type="entry name" value="Tnp_DDE_dom"/>
</dbReference>
<protein>
    <recommendedName>
        <fullName evidence="1">Transposase DDE domain-containing protein</fullName>
    </recommendedName>
</protein>
<gene>
    <name evidence="2" type="ORF">GEA64_13510</name>
</gene>
<dbReference type="EMBL" id="WHZZ01000004">
    <property type="protein sequence ID" value="MQL48921.1"/>
    <property type="molecule type" value="Genomic_DNA"/>
</dbReference>
<name>A0A7C9KDR8_9GAMM</name>
<organism evidence="2 3">
    <name type="scientific">Photorhabdus khanii</name>
    <dbReference type="NCBI Taxonomy" id="1004150"/>
    <lineage>
        <taxon>Bacteria</taxon>
        <taxon>Pseudomonadati</taxon>
        <taxon>Pseudomonadota</taxon>
        <taxon>Gammaproteobacteria</taxon>
        <taxon>Enterobacterales</taxon>
        <taxon>Morganellaceae</taxon>
        <taxon>Photorhabdus</taxon>
    </lineage>
</organism>
<dbReference type="Proteomes" id="UP000481739">
    <property type="component" value="Unassembled WGS sequence"/>
</dbReference>
<dbReference type="AlphaFoldDB" id="A0A7C9KDR8"/>
<comment type="caution">
    <text evidence="2">The sequence shown here is derived from an EMBL/GenBank/DDBJ whole genome shotgun (WGS) entry which is preliminary data.</text>
</comment>
<sequence>MIINDCGELLAVKLTSGNKDDRHPVKARVQGLKTELEFTGL</sequence>
<feature type="domain" description="Transposase DDE" evidence="1">
    <location>
        <begin position="1"/>
        <end position="36"/>
    </location>
</feature>
<accession>A0A7C9KDR8</accession>
<proteinExistence type="predicted"/>
<evidence type="ECO:0000313" key="2">
    <source>
        <dbReference type="EMBL" id="MQL48921.1"/>
    </source>
</evidence>